<organism evidence="1 2">
    <name type="scientific">Trichonephila clavata</name>
    <name type="common">Joro spider</name>
    <name type="synonym">Nephila clavata</name>
    <dbReference type="NCBI Taxonomy" id="2740835"/>
    <lineage>
        <taxon>Eukaryota</taxon>
        <taxon>Metazoa</taxon>
        <taxon>Ecdysozoa</taxon>
        <taxon>Arthropoda</taxon>
        <taxon>Chelicerata</taxon>
        <taxon>Arachnida</taxon>
        <taxon>Araneae</taxon>
        <taxon>Araneomorphae</taxon>
        <taxon>Entelegynae</taxon>
        <taxon>Araneoidea</taxon>
        <taxon>Nephilidae</taxon>
        <taxon>Trichonephila</taxon>
    </lineage>
</organism>
<proteinExistence type="predicted"/>
<gene>
    <name evidence="1" type="primary">AVEN_116295_1</name>
    <name evidence="1" type="ORF">TNCT_325681</name>
</gene>
<protein>
    <submittedName>
        <fullName evidence="1">Uncharacterized protein</fullName>
    </submittedName>
</protein>
<accession>A0A8X6J2A2</accession>
<evidence type="ECO:0000313" key="2">
    <source>
        <dbReference type="Proteomes" id="UP000887116"/>
    </source>
</evidence>
<dbReference type="OrthoDB" id="6452567at2759"/>
<sequence>MHAADDFLDPLLKDRGHLWLTLAGLSAHPKSIKPQCFLLVTSTFLAWSLRGKWERVIRHSLMKNLIRASPGLSNGLFLCFFSFPIQLHVISTAVLDDCWKHCLRLYMENISRDNK</sequence>
<comment type="caution">
    <text evidence="1">The sequence shown here is derived from an EMBL/GenBank/DDBJ whole genome shotgun (WGS) entry which is preliminary data.</text>
</comment>
<evidence type="ECO:0000313" key="1">
    <source>
        <dbReference type="EMBL" id="GFR16860.1"/>
    </source>
</evidence>
<keyword evidence="2" id="KW-1185">Reference proteome</keyword>
<name>A0A8X6J2A2_TRICU</name>
<reference evidence="1" key="1">
    <citation type="submission" date="2020-07" db="EMBL/GenBank/DDBJ databases">
        <title>Multicomponent nature underlies the extraordinary mechanical properties of spider dragline silk.</title>
        <authorList>
            <person name="Kono N."/>
            <person name="Nakamura H."/>
            <person name="Mori M."/>
            <person name="Yoshida Y."/>
            <person name="Ohtoshi R."/>
            <person name="Malay A.D."/>
            <person name="Moran D.A.P."/>
            <person name="Tomita M."/>
            <person name="Numata K."/>
            <person name="Arakawa K."/>
        </authorList>
    </citation>
    <scope>NUCLEOTIDE SEQUENCE</scope>
</reference>
<dbReference type="AlphaFoldDB" id="A0A8X6J2A2"/>
<dbReference type="Proteomes" id="UP000887116">
    <property type="component" value="Unassembled WGS sequence"/>
</dbReference>
<dbReference type="EMBL" id="BMAO01037309">
    <property type="protein sequence ID" value="GFR16860.1"/>
    <property type="molecule type" value="Genomic_DNA"/>
</dbReference>